<dbReference type="PANTHER" id="PTHR42871:SF1">
    <property type="entry name" value="CITRATE SYNTHASE"/>
    <property type="match status" value="1"/>
</dbReference>
<dbReference type="AlphaFoldDB" id="A0A154W166"/>
<evidence type="ECO:0000256" key="4">
    <source>
        <dbReference type="ARBA" id="ARBA00022679"/>
    </source>
</evidence>
<comment type="similarity">
    <text evidence="2 7 10">Belongs to the citrate synthase family.</text>
</comment>
<dbReference type="SUPFAM" id="SSF48256">
    <property type="entry name" value="Citrate synthase"/>
    <property type="match status" value="1"/>
</dbReference>
<name>A0A154W166_9PROT</name>
<feature type="active site" evidence="8">
    <location>
        <position position="311"/>
    </location>
</feature>
<dbReference type="EMBL" id="LPXN01000118">
    <property type="protein sequence ID" value="KZD07193.1"/>
    <property type="molecule type" value="Genomic_DNA"/>
</dbReference>
<reference evidence="11 12" key="1">
    <citation type="submission" date="2015-12" db="EMBL/GenBank/DDBJ databases">
        <title>Genome sequence of Oceanibaculum pacificum MCCC 1A02656.</title>
        <authorList>
            <person name="Lu L."/>
            <person name="Lai Q."/>
            <person name="Shao Z."/>
            <person name="Qian P."/>
        </authorList>
    </citation>
    <scope>NUCLEOTIDE SEQUENCE [LARGE SCALE GENOMIC DNA]</scope>
    <source>
        <strain evidence="11 12">MCCC 1A02656</strain>
    </source>
</reference>
<dbReference type="Proteomes" id="UP000076400">
    <property type="component" value="Unassembled WGS sequence"/>
</dbReference>
<sequence>MTANTPKPMRLVDPTTDKTSEFPVMEGSVGPKVIDIRKLYAETGCFTYDPGFTSTASCESKITYIDGDEGVLLHRGYAIEDLAEKCDFLEVAYLLMNGELPSQDEKAKFEHDITYHTMVHEQMAHFFRGFRRDAHPMAIMCGVVGAMSAFYHDSTDIEDPRQRMIASYRLIAKMPTIAAMAYKYSVGQPFMYPKNKLSYAQNFLQMTFGVPAEDYVDNPVLSEAMDKIFILHADHEQNASTSTVRLAGSSGANPFACIAAGIASLWGPSHGGANEAVLKMLAEIGDKKHIPEFVKRAKDKNDPFRLMGFGHRVYKNYDPRAKVMQATCREVLSELGIKDDPLLDIAMELEKIALEDEYFIEKKLYPNVDFYSGIILKAMGFPTSMFTVLFAVARTTGWVAQWKEMIEDPVQKIGRPRQLYTGHQARKFVPLNKR</sequence>
<gene>
    <name evidence="11" type="primary">gltA</name>
    <name evidence="11" type="ORF">AUP43_10385</name>
</gene>
<protein>
    <recommendedName>
        <fullName evidence="6 7">Citrate synthase</fullName>
    </recommendedName>
</protein>
<dbReference type="InterPro" id="IPR016143">
    <property type="entry name" value="Citrate_synth-like_sm_a-sub"/>
</dbReference>
<dbReference type="NCBIfam" id="TIGR01798">
    <property type="entry name" value="cit_synth_I"/>
    <property type="match status" value="1"/>
</dbReference>
<dbReference type="UniPathway" id="UPA00223">
    <property type="reaction ID" value="UER00717"/>
</dbReference>
<dbReference type="InterPro" id="IPR019810">
    <property type="entry name" value="Citrate_synthase_AS"/>
</dbReference>
<dbReference type="CDD" id="cd06114">
    <property type="entry name" value="EcCS_like"/>
    <property type="match status" value="1"/>
</dbReference>
<dbReference type="InterPro" id="IPR010953">
    <property type="entry name" value="Citrate_synthase_typ-I"/>
</dbReference>
<dbReference type="PROSITE" id="PS00480">
    <property type="entry name" value="CITRATE_SYNTHASE"/>
    <property type="match status" value="1"/>
</dbReference>
<dbReference type="Pfam" id="PF00285">
    <property type="entry name" value="Citrate_synt"/>
    <property type="match status" value="1"/>
</dbReference>
<dbReference type="GO" id="GO:0005737">
    <property type="term" value="C:cytoplasm"/>
    <property type="evidence" value="ECO:0007669"/>
    <property type="project" value="InterPro"/>
</dbReference>
<dbReference type="Gene3D" id="1.10.230.10">
    <property type="entry name" value="Cytochrome P450-Terp, domain 2"/>
    <property type="match status" value="1"/>
</dbReference>
<comment type="caution">
    <text evidence="11">The sequence shown here is derived from an EMBL/GenBank/DDBJ whole genome shotgun (WGS) entry which is preliminary data.</text>
</comment>
<dbReference type="PANTHER" id="PTHR42871">
    <property type="entry name" value="CITRATE SYNTHASE"/>
    <property type="match status" value="1"/>
</dbReference>
<dbReference type="FunFam" id="1.10.230.10:FF:000002">
    <property type="entry name" value="Citrate synthase"/>
    <property type="match status" value="1"/>
</dbReference>
<evidence type="ECO:0000256" key="1">
    <source>
        <dbReference type="ARBA" id="ARBA00004751"/>
    </source>
</evidence>
<dbReference type="InterPro" id="IPR024176">
    <property type="entry name" value="Citrate_synthase_bac-typ"/>
</dbReference>
<dbReference type="OrthoDB" id="9800864at2"/>
<keyword evidence="4 7" id="KW-0808">Transferase</keyword>
<dbReference type="Gene3D" id="1.10.580.10">
    <property type="entry name" value="Citrate Synthase, domain 1"/>
    <property type="match status" value="1"/>
</dbReference>
<dbReference type="GO" id="GO:0036440">
    <property type="term" value="F:citrate synthase activity"/>
    <property type="evidence" value="ECO:0007669"/>
    <property type="project" value="UniProtKB-EC"/>
</dbReference>
<evidence type="ECO:0000256" key="9">
    <source>
        <dbReference type="RuleBase" id="RU003370"/>
    </source>
</evidence>
<dbReference type="GO" id="GO:0006099">
    <property type="term" value="P:tricarboxylic acid cycle"/>
    <property type="evidence" value="ECO:0007669"/>
    <property type="project" value="UniProtKB-UniRule"/>
</dbReference>
<proteinExistence type="inferred from homology"/>
<comment type="catalytic activity">
    <reaction evidence="5 9">
        <text>oxaloacetate + acetyl-CoA + H2O = citrate + CoA + H(+)</text>
        <dbReference type="Rhea" id="RHEA:16845"/>
        <dbReference type="ChEBI" id="CHEBI:15377"/>
        <dbReference type="ChEBI" id="CHEBI:15378"/>
        <dbReference type="ChEBI" id="CHEBI:16452"/>
        <dbReference type="ChEBI" id="CHEBI:16947"/>
        <dbReference type="ChEBI" id="CHEBI:57287"/>
        <dbReference type="ChEBI" id="CHEBI:57288"/>
        <dbReference type="EC" id="2.3.3.16"/>
    </reaction>
</comment>
<dbReference type="PIRSF" id="PIRSF001369">
    <property type="entry name" value="Citrate_synth"/>
    <property type="match status" value="1"/>
</dbReference>
<accession>A0A154W166</accession>
<evidence type="ECO:0000256" key="8">
    <source>
        <dbReference type="PIRSR" id="PIRSR001369-1"/>
    </source>
</evidence>
<feature type="active site" evidence="8">
    <location>
        <position position="369"/>
    </location>
</feature>
<evidence type="ECO:0000256" key="7">
    <source>
        <dbReference type="PIRNR" id="PIRNR001369"/>
    </source>
</evidence>
<dbReference type="NCBIfam" id="NF004126">
    <property type="entry name" value="PRK05614.1"/>
    <property type="match status" value="1"/>
</dbReference>
<evidence type="ECO:0000256" key="10">
    <source>
        <dbReference type="RuleBase" id="RU003406"/>
    </source>
</evidence>
<evidence type="ECO:0000313" key="11">
    <source>
        <dbReference type="EMBL" id="KZD07193.1"/>
    </source>
</evidence>
<dbReference type="PRINTS" id="PR00143">
    <property type="entry name" value="CITRTSNTHASE"/>
</dbReference>
<dbReference type="RefSeq" id="WP_067557228.1">
    <property type="nucleotide sequence ID" value="NZ_LPXN01000118.1"/>
</dbReference>
<dbReference type="InterPro" id="IPR016142">
    <property type="entry name" value="Citrate_synth-like_lrg_a-sub"/>
</dbReference>
<evidence type="ECO:0000256" key="6">
    <source>
        <dbReference type="NCBIfam" id="TIGR01798"/>
    </source>
</evidence>
<evidence type="ECO:0000256" key="3">
    <source>
        <dbReference type="ARBA" id="ARBA00022532"/>
    </source>
</evidence>
<keyword evidence="3 9" id="KW-0816">Tricarboxylic acid cycle</keyword>
<comment type="pathway">
    <text evidence="1 9">Carbohydrate metabolism; tricarboxylic acid cycle; isocitrate from oxaloacetate: step 1/2.</text>
</comment>
<evidence type="ECO:0000256" key="2">
    <source>
        <dbReference type="ARBA" id="ARBA00010566"/>
    </source>
</evidence>
<dbReference type="InterPro" id="IPR002020">
    <property type="entry name" value="Citrate_synthase"/>
</dbReference>
<evidence type="ECO:0000256" key="5">
    <source>
        <dbReference type="ARBA" id="ARBA00049288"/>
    </source>
</evidence>
<organism evidence="11 12">
    <name type="scientific">Oceanibaculum pacificum</name>
    <dbReference type="NCBI Taxonomy" id="580166"/>
    <lineage>
        <taxon>Bacteria</taxon>
        <taxon>Pseudomonadati</taxon>
        <taxon>Pseudomonadota</taxon>
        <taxon>Alphaproteobacteria</taxon>
        <taxon>Rhodospirillales</taxon>
        <taxon>Oceanibaculaceae</taxon>
        <taxon>Oceanibaculum</taxon>
    </lineage>
</organism>
<keyword evidence="12" id="KW-1185">Reference proteome</keyword>
<dbReference type="InterPro" id="IPR036969">
    <property type="entry name" value="Citrate_synthase_sf"/>
</dbReference>
<evidence type="ECO:0000313" key="12">
    <source>
        <dbReference type="Proteomes" id="UP000076400"/>
    </source>
</evidence>
<dbReference type="Gene3D" id="2.20.28.60">
    <property type="match status" value="1"/>
</dbReference>
<dbReference type="STRING" id="580166.AUP43_10385"/>